<dbReference type="InterPro" id="IPR023213">
    <property type="entry name" value="CAT-like_dom_sf"/>
</dbReference>
<dbReference type="Proteomes" id="UP000252698">
    <property type="component" value="Chromosome"/>
</dbReference>
<dbReference type="SUPFAM" id="SSF52777">
    <property type="entry name" value="CoA-dependent acyltransferases"/>
    <property type="match status" value="2"/>
</dbReference>
<organism evidence="7 8">
    <name type="scientific">Streptomyces atratus</name>
    <dbReference type="NCBI Taxonomy" id="1893"/>
    <lineage>
        <taxon>Bacteria</taxon>
        <taxon>Bacillati</taxon>
        <taxon>Actinomycetota</taxon>
        <taxon>Actinomycetes</taxon>
        <taxon>Kitasatosporales</taxon>
        <taxon>Streptomycetaceae</taxon>
        <taxon>Streptomyces</taxon>
    </lineage>
</organism>
<keyword evidence="4" id="KW-0597">Phosphoprotein</keyword>
<dbReference type="InterPro" id="IPR009081">
    <property type="entry name" value="PP-bd_ACP"/>
</dbReference>
<dbReference type="GO" id="GO:0005737">
    <property type="term" value="C:cytoplasm"/>
    <property type="evidence" value="ECO:0007669"/>
    <property type="project" value="TreeGrafter"/>
</dbReference>
<dbReference type="Pfam" id="PF00668">
    <property type="entry name" value="Condensation"/>
    <property type="match status" value="1"/>
</dbReference>
<dbReference type="PRINTS" id="PR00154">
    <property type="entry name" value="AMPBINDING"/>
</dbReference>
<evidence type="ECO:0000256" key="5">
    <source>
        <dbReference type="SAM" id="MobiDB-lite"/>
    </source>
</evidence>
<dbReference type="FunFam" id="3.30.300.30:FF:000010">
    <property type="entry name" value="Enterobactin synthetase component F"/>
    <property type="match status" value="1"/>
</dbReference>
<dbReference type="Gene3D" id="1.10.1200.10">
    <property type="entry name" value="ACP-like"/>
    <property type="match status" value="1"/>
</dbReference>
<dbReference type="Pfam" id="PF13193">
    <property type="entry name" value="AMP-binding_C"/>
    <property type="match status" value="1"/>
</dbReference>
<dbReference type="SMART" id="SM00823">
    <property type="entry name" value="PKS_PP"/>
    <property type="match status" value="1"/>
</dbReference>
<dbReference type="CDD" id="cd05930">
    <property type="entry name" value="A_NRPS"/>
    <property type="match status" value="1"/>
</dbReference>
<dbReference type="Gene3D" id="3.40.50.1820">
    <property type="entry name" value="alpha/beta hydrolase"/>
    <property type="match status" value="1"/>
</dbReference>
<dbReference type="InterPro" id="IPR001031">
    <property type="entry name" value="Thioesterase"/>
</dbReference>
<dbReference type="PROSITE" id="PS50075">
    <property type="entry name" value="CARRIER"/>
    <property type="match status" value="1"/>
</dbReference>
<dbReference type="InterPro" id="IPR000873">
    <property type="entry name" value="AMP-dep_synth/lig_dom"/>
</dbReference>
<accession>A0A2Z5JNX4</accession>
<dbReference type="EMBL" id="CP027306">
    <property type="protein sequence ID" value="AXE82107.1"/>
    <property type="molecule type" value="Genomic_DNA"/>
</dbReference>
<dbReference type="Gene3D" id="3.30.300.30">
    <property type="match status" value="1"/>
</dbReference>
<evidence type="ECO:0000259" key="6">
    <source>
        <dbReference type="PROSITE" id="PS50075"/>
    </source>
</evidence>
<evidence type="ECO:0000313" key="7">
    <source>
        <dbReference type="EMBL" id="AXE82107.1"/>
    </source>
</evidence>
<dbReference type="CDD" id="cd19543">
    <property type="entry name" value="DCL_NRPS"/>
    <property type="match status" value="1"/>
</dbReference>
<comment type="cofactor">
    <cofactor evidence="1">
        <name>pantetheine 4'-phosphate</name>
        <dbReference type="ChEBI" id="CHEBI:47942"/>
    </cofactor>
</comment>
<dbReference type="FunFam" id="3.40.50.980:FF:000001">
    <property type="entry name" value="Non-ribosomal peptide synthetase"/>
    <property type="match status" value="1"/>
</dbReference>
<reference evidence="7 8" key="1">
    <citation type="journal article" date="2018" name="Front. Microbiol.">
        <title>Genome Sequencing of Streptomyces atratus SCSIOZH16 and Activation Production of Nocardamine via Metabolic Engineering.</title>
        <authorList>
            <person name="Li Y."/>
            <person name="Zhang C."/>
            <person name="Liu C."/>
            <person name="Ju J."/>
            <person name="Ma J."/>
        </authorList>
    </citation>
    <scope>NUCLEOTIDE SEQUENCE [LARGE SCALE GENOMIC DNA]</scope>
    <source>
        <strain evidence="7 8">SCSIO_ZH16</strain>
    </source>
</reference>
<dbReference type="Pfam" id="PF00975">
    <property type="entry name" value="Thioesterase"/>
    <property type="match status" value="1"/>
</dbReference>
<proteinExistence type="inferred from homology"/>
<dbReference type="KEGG" id="sata:C5746_40330"/>
<dbReference type="PANTHER" id="PTHR45527:SF1">
    <property type="entry name" value="FATTY ACID SYNTHASE"/>
    <property type="match status" value="1"/>
</dbReference>
<dbReference type="Gene3D" id="2.30.38.10">
    <property type="entry name" value="Luciferase, Domain 3"/>
    <property type="match status" value="1"/>
</dbReference>
<evidence type="ECO:0000256" key="2">
    <source>
        <dbReference type="ARBA" id="ARBA00006432"/>
    </source>
</evidence>
<comment type="similarity">
    <text evidence="2">Belongs to the ATP-dependent AMP-binding enzyme family.</text>
</comment>
<dbReference type="InterPro" id="IPR020802">
    <property type="entry name" value="TesA-like"/>
</dbReference>
<sequence length="1330" mass="147264">MSTHNVEDVYGLSPLQFGMLFHSLEDTSDTRPYMVQMTEEVEGAFDDALFAQAWQQLVDRHSILRSAFVWEGVSEPVQVVQRKAPVPFAVRDLRGLPDQEQRLDAFLAEDWERGFDLSRAPLVRVTVLRTAEERRFVVWSFHHILLDGWSVQILQKELFALYRRLLDGTPAALPPTVPYRRYIEWLNAQRGDASADFWTNYLAGITEPTDLHVDRDTGDTGVGEFEVHASPDLFAQARDYARSQRITMNTLVQGLWSILLSRYSRRDEVLFGSTISGRSIALPGVDSMMGLFINTLPVRGRLTGELGVSDWLRDLQDEQLEMRQWEYCHLVDVQKNSSIPRGEPLFRSILVFENYPVVQKPSDFPEGLTRRLVNCVERTGYPLTLVASAGRALEFRFVYDRNRFDAATIERMAGHLRTLLESVVAAPEGRIGELNMLTARERQEILVDWNGSTGPYPDTATIHSLVEDRVSTDPDSIAVTHGAEQWTYAQLNARANQLAHHLRTTGITPDTLIAVCLDRSPELIATLLGILKAGAAFVPLDPDYPTDRITYMIEDADAPLIITSTQHSDRLPTGTPRLLVDTEWPQGTDTNPVPFATPDDLAYIIYTSGSTGRPKGVALEHRGVVNYLHWCDQNYPVEEPGGIGTILYSSVTFDLTITALFLPLIQGTQLAIPHTQPDQTAFDAAIDLILTNTPISFLKATPSHLEILATHLNTQNATHHITTIVAGGENLTPTLVTQLLDTSTTTTTISNEYGATEGSVANVMSLTTTPDPNGHTTTLGRPITNTTTYVLDHHNQPAPIGIPGHALLGGICLARNYHNRTDLTTQRFTPNPLHTPNDPRTYHTGDLLTWRPDGTLEFIGRIDNQIKLRGYRIELGEIENALNTHPHIHTTTITLREDTPGDKRLTAYITTTPGATTPTTHELRTHLQHQLPDYMIPATYVTLDQLPLTPNGKVDTKTLPAPGTHRPHLATTYTTPRTNTERTLASVWGDILGIETIGIHDNFFELGGQSISAVRVASRVREAGLPIALQQIMRHPTVAELAAVLDAPETRAAGGLVVLLSSEADPTLPRLFCVHPGGGSTHPYKALAQRLAGAFTVYGIQAPGLDASESPLLGFEAIADRYWREIRQVQPEGPCTILGWSTGAVIAHAMGVRAPQAVAALLLLEPAVTGDDQQDRFQRHAEVYRRVNALWQRGQDESGVQRACTEGEMKRLAPEMNIEEAAITLDEWLPYSVLETEVRSLAAYRPVGSAAPATLFVSDTVREGSGDEVPQARYITHWRELYPMGLDIRPMPGRHMEMVKGEEQLSVLVAVVRETVTDGFGREAGLLLPV</sequence>
<dbReference type="InterPro" id="IPR020806">
    <property type="entry name" value="PKS_PP-bd"/>
</dbReference>
<dbReference type="PANTHER" id="PTHR45527">
    <property type="entry name" value="NONRIBOSOMAL PEPTIDE SYNTHETASE"/>
    <property type="match status" value="1"/>
</dbReference>
<keyword evidence="3" id="KW-0596">Phosphopantetheine</keyword>
<dbReference type="SMART" id="SM00824">
    <property type="entry name" value="PKS_TE"/>
    <property type="match status" value="1"/>
</dbReference>
<dbReference type="Gene3D" id="3.30.559.30">
    <property type="entry name" value="Nonribosomal peptide synthetase, condensation domain"/>
    <property type="match status" value="1"/>
</dbReference>
<evidence type="ECO:0000256" key="1">
    <source>
        <dbReference type="ARBA" id="ARBA00001957"/>
    </source>
</evidence>
<dbReference type="Pfam" id="PF00501">
    <property type="entry name" value="AMP-binding"/>
    <property type="match status" value="1"/>
</dbReference>
<dbReference type="InterPro" id="IPR020845">
    <property type="entry name" value="AMP-binding_CS"/>
</dbReference>
<dbReference type="SUPFAM" id="SSF47336">
    <property type="entry name" value="ACP-like"/>
    <property type="match status" value="1"/>
</dbReference>
<dbReference type="SUPFAM" id="SSF56801">
    <property type="entry name" value="Acetyl-CoA synthetase-like"/>
    <property type="match status" value="1"/>
</dbReference>
<evidence type="ECO:0000313" key="8">
    <source>
        <dbReference type="Proteomes" id="UP000252698"/>
    </source>
</evidence>
<dbReference type="InterPro" id="IPR036736">
    <property type="entry name" value="ACP-like_sf"/>
</dbReference>
<dbReference type="InterPro" id="IPR029058">
    <property type="entry name" value="AB_hydrolase_fold"/>
</dbReference>
<dbReference type="Pfam" id="PF00550">
    <property type="entry name" value="PP-binding"/>
    <property type="match status" value="1"/>
</dbReference>
<dbReference type="InterPro" id="IPR020459">
    <property type="entry name" value="AMP-binding"/>
</dbReference>
<protein>
    <submittedName>
        <fullName evidence="7">Non-ribosomal peptide synthetase</fullName>
    </submittedName>
</protein>
<dbReference type="InterPro" id="IPR001242">
    <property type="entry name" value="Condensation_dom"/>
</dbReference>
<dbReference type="GO" id="GO:0031177">
    <property type="term" value="F:phosphopantetheine binding"/>
    <property type="evidence" value="ECO:0007669"/>
    <property type="project" value="InterPro"/>
</dbReference>
<feature type="domain" description="Carrier" evidence="6">
    <location>
        <begin position="975"/>
        <end position="1049"/>
    </location>
</feature>
<dbReference type="GO" id="GO:0008610">
    <property type="term" value="P:lipid biosynthetic process"/>
    <property type="evidence" value="ECO:0007669"/>
    <property type="project" value="UniProtKB-ARBA"/>
</dbReference>
<dbReference type="InterPro" id="IPR010071">
    <property type="entry name" value="AA_adenyl_dom"/>
</dbReference>
<dbReference type="RefSeq" id="WP_114248492.1">
    <property type="nucleotide sequence ID" value="NZ_CP027306.1"/>
</dbReference>
<gene>
    <name evidence="7" type="ORF">C5746_40330</name>
</gene>
<dbReference type="Gene3D" id="3.30.559.10">
    <property type="entry name" value="Chloramphenicol acetyltransferase-like domain"/>
    <property type="match status" value="1"/>
</dbReference>
<name>A0A2Z5JNX4_STRAR</name>
<evidence type="ECO:0000256" key="3">
    <source>
        <dbReference type="ARBA" id="ARBA00022450"/>
    </source>
</evidence>
<dbReference type="SUPFAM" id="SSF53474">
    <property type="entry name" value="alpha/beta-Hydrolases"/>
    <property type="match status" value="1"/>
</dbReference>
<dbReference type="PROSITE" id="PS00455">
    <property type="entry name" value="AMP_BINDING"/>
    <property type="match status" value="1"/>
</dbReference>
<dbReference type="InterPro" id="IPR025110">
    <property type="entry name" value="AMP-bd_C"/>
</dbReference>
<evidence type="ECO:0000256" key="4">
    <source>
        <dbReference type="ARBA" id="ARBA00022553"/>
    </source>
</evidence>
<dbReference type="GO" id="GO:0003824">
    <property type="term" value="F:catalytic activity"/>
    <property type="evidence" value="ECO:0007669"/>
    <property type="project" value="InterPro"/>
</dbReference>
<dbReference type="GO" id="GO:0044550">
    <property type="term" value="P:secondary metabolite biosynthetic process"/>
    <property type="evidence" value="ECO:0007669"/>
    <property type="project" value="TreeGrafter"/>
</dbReference>
<dbReference type="NCBIfam" id="TIGR01733">
    <property type="entry name" value="AA-adenyl-dom"/>
    <property type="match status" value="1"/>
</dbReference>
<feature type="region of interest" description="Disordered" evidence="5">
    <location>
        <begin position="952"/>
        <end position="977"/>
    </location>
</feature>
<dbReference type="GeneID" id="95524507"/>
<dbReference type="InterPro" id="IPR045851">
    <property type="entry name" value="AMP-bd_C_sf"/>
</dbReference>
<dbReference type="Gene3D" id="3.40.50.980">
    <property type="match status" value="2"/>
</dbReference>
<dbReference type="GO" id="GO:0017000">
    <property type="term" value="P:antibiotic biosynthetic process"/>
    <property type="evidence" value="ECO:0007669"/>
    <property type="project" value="UniProtKB-ARBA"/>
</dbReference>
<dbReference type="FunFam" id="1.10.1200.10:FF:000005">
    <property type="entry name" value="Nonribosomal peptide synthetase 1"/>
    <property type="match status" value="1"/>
</dbReference>
<dbReference type="GO" id="GO:0043041">
    <property type="term" value="P:amino acid activation for nonribosomal peptide biosynthetic process"/>
    <property type="evidence" value="ECO:0007669"/>
    <property type="project" value="TreeGrafter"/>
</dbReference>